<gene>
    <name evidence="2" type="ORF">B0T25DRAFT_565467</name>
</gene>
<reference evidence="2" key="1">
    <citation type="journal article" date="2023" name="Mol. Phylogenet. Evol.">
        <title>Genome-scale phylogeny and comparative genomics of the fungal order Sordariales.</title>
        <authorList>
            <person name="Hensen N."/>
            <person name="Bonometti L."/>
            <person name="Westerberg I."/>
            <person name="Brannstrom I.O."/>
            <person name="Guillou S."/>
            <person name="Cros-Aarteil S."/>
            <person name="Calhoun S."/>
            <person name="Haridas S."/>
            <person name="Kuo A."/>
            <person name="Mondo S."/>
            <person name="Pangilinan J."/>
            <person name="Riley R."/>
            <person name="LaButti K."/>
            <person name="Andreopoulos B."/>
            <person name="Lipzen A."/>
            <person name="Chen C."/>
            <person name="Yan M."/>
            <person name="Daum C."/>
            <person name="Ng V."/>
            <person name="Clum A."/>
            <person name="Steindorff A."/>
            <person name="Ohm R.A."/>
            <person name="Martin F."/>
            <person name="Silar P."/>
            <person name="Natvig D.O."/>
            <person name="Lalanne C."/>
            <person name="Gautier V."/>
            <person name="Ament-Velasquez S.L."/>
            <person name="Kruys A."/>
            <person name="Hutchinson M.I."/>
            <person name="Powell A.J."/>
            <person name="Barry K."/>
            <person name="Miller A.N."/>
            <person name="Grigoriev I.V."/>
            <person name="Debuchy R."/>
            <person name="Gladieux P."/>
            <person name="Hiltunen Thoren M."/>
            <person name="Johannesson H."/>
        </authorList>
    </citation>
    <scope>NUCLEOTIDE SEQUENCE</scope>
    <source>
        <strain evidence="2">CBS 955.72</strain>
    </source>
</reference>
<dbReference type="Proteomes" id="UP001275084">
    <property type="component" value="Unassembled WGS sequence"/>
</dbReference>
<keyword evidence="3" id="KW-1185">Reference proteome</keyword>
<dbReference type="EMBL" id="JAUIQD010000002">
    <property type="protein sequence ID" value="KAK3360587.1"/>
    <property type="molecule type" value="Genomic_DNA"/>
</dbReference>
<evidence type="ECO:0000313" key="2">
    <source>
        <dbReference type="EMBL" id="KAK3360587.1"/>
    </source>
</evidence>
<reference evidence="2" key="2">
    <citation type="submission" date="2023-06" db="EMBL/GenBank/DDBJ databases">
        <authorList>
            <consortium name="Lawrence Berkeley National Laboratory"/>
            <person name="Haridas S."/>
            <person name="Hensen N."/>
            <person name="Bonometti L."/>
            <person name="Westerberg I."/>
            <person name="Brannstrom I.O."/>
            <person name="Guillou S."/>
            <person name="Cros-Aarteil S."/>
            <person name="Calhoun S."/>
            <person name="Kuo A."/>
            <person name="Mondo S."/>
            <person name="Pangilinan J."/>
            <person name="Riley R."/>
            <person name="Labutti K."/>
            <person name="Andreopoulos B."/>
            <person name="Lipzen A."/>
            <person name="Chen C."/>
            <person name="Yanf M."/>
            <person name="Daum C."/>
            <person name="Ng V."/>
            <person name="Clum A."/>
            <person name="Steindorff A."/>
            <person name="Ohm R."/>
            <person name="Martin F."/>
            <person name="Silar P."/>
            <person name="Natvig D."/>
            <person name="Lalanne C."/>
            <person name="Gautier V."/>
            <person name="Ament-Velasquez S.L."/>
            <person name="Kruys A."/>
            <person name="Hutchinson M.I."/>
            <person name="Powell A.J."/>
            <person name="Barry K."/>
            <person name="Miller A.N."/>
            <person name="Grigoriev I.V."/>
            <person name="Debuchy R."/>
            <person name="Gladieux P."/>
            <person name="Thoren M.H."/>
            <person name="Johannesson H."/>
        </authorList>
    </citation>
    <scope>NUCLEOTIDE SEQUENCE</scope>
    <source>
        <strain evidence="2">CBS 955.72</strain>
    </source>
</reference>
<proteinExistence type="predicted"/>
<organism evidence="2 3">
    <name type="scientific">Lasiosphaeria hispida</name>
    <dbReference type="NCBI Taxonomy" id="260671"/>
    <lineage>
        <taxon>Eukaryota</taxon>
        <taxon>Fungi</taxon>
        <taxon>Dikarya</taxon>
        <taxon>Ascomycota</taxon>
        <taxon>Pezizomycotina</taxon>
        <taxon>Sordariomycetes</taxon>
        <taxon>Sordariomycetidae</taxon>
        <taxon>Sordariales</taxon>
        <taxon>Lasiosphaeriaceae</taxon>
        <taxon>Lasiosphaeria</taxon>
    </lineage>
</organism>
<protein>
    <submittedName>
        <fullName evidence="2">Uncharacterized protein</fullName>
    </submittedName>
</protein>
<feature type="region of interest" description="Disordered" evidence="1">
    <location>
        <begin position="49"/>
        <end position="87"/>
    </location>
</feature>
<name>A0AAJ0HSQ8_9PEZI</name>
<evidence type="ECO:0000313" key="3">
    <source>
        <dbReference type="Proteomes" id="UP001275084"/>
    </source>
</evidence>
<comment type="caution">
    <text evidence="2">The sequence shown here is derived from an EMBL/GenBank/DDBJ whole genome shotgun (WGS) entry which is preliminary data.</text>
</comment>
<evidence type="ECO:0000256" key="1">
    <source>
        <dbReference type="SAM" id="MobiDB-lite"/>
    </source>
</evidence>
<dbReference type="AlphaFoldDB" id="A0AAJ0HSQ8"/>
<sequence>MRIAVSRLRLTSSNLTMGNSEGRVGPSFAVPLLLALLALYTMAQSTQSVTSRRQPEGPQCNAGTAAASKKAPPARLPTAEGDIAGTVDSTEARAKMEILQISAAADPHTPEALRAHWNLTILPTKCHSIPSRPKRHTSGFLVWLPMAATARLRIGPALSLARLLVRVGLPVSRIELIKGGFGLRLGG</sequence>
<accession>A0AAJ0HSQ8</accession>